<dbReference type="SMART" id="SM00367">
    <property type="entry name" value="LRR_CC"/>
    <property type="match status" value="3"/>
</dbReference>
<feature type="domain" description="F-box" evidence="1">
    <location>
        <begin position="42"/>
        <end position="79"/>
    </location>
</feature>
<name>A0AAV2L0R9_KNICA</name>
<dbReference type="InterPro" id="IPR001810">
    <property type="entry name" value="F-box_dom"/>
</dbReference>
<proteinExistence type="predicted"/>
<dbReference type="Pfam" id="PF12937">
    <property type="entry name" value="F-box-like"/>
    <property type="match status" value="1"/>
</dbReference>
<gene>
    <name evidence="2" type="ORF">KC01_LOCUS24591</name>
</gene>
<reference evidence="2 3" key="1">
    <citation type="submission" date="2024-04" db="EMBL/GenBank/DDBJ databases">
        <authorList>
            <person name="Waldvogel A.-M."/>
            <person name="Schoenle A."/>
        </authorList>
    </citation>
    <scope>NUCLEOTIDE SEQUENCE [LARGE SCALE GENOMIC DNA]</scope>
</reference>
<accession>A0AAV2L0R9</accession>
<dbReference type="InterPro" id="IPR006553">
    <property type="entry name" value="Leu-rich_rpt_Cys-con_subtyp"/>
</dbReference>
<dbReference type="GO" id="GO:0005737">
    <property type="term" value="C:cytoplasm"/>
    <property type="evidence" value="ECO:0007669"/>
    <property type="project" value="TreeGrafter"/>
</dbReference>
<dbReference type="Gene3D" id="3.80.10.10">
    <property type="entry name" value="Ribonuclease Inhibitor"/>
    <property type="match status" value="1"/>
</dbReference>
<dbReference type="Pfam" id="PF13516">
    <property type="entry name" value="LRR_6"/>
    <property type="match status" value="1"/>
</dbReference>
<dbReference type="Proteomes" id="UP001497482">
    <property type="component" value="Chromosome 20"/>
</dbReference>
<evidence type="ECO:0000313" key="2">
    <source>
        <dbReference type="EMBL" id="CAL1595862.1"/>
    </source>
</evidence>
<protein>
    <recommendedName>
        <fullName evidence="1">F-box domain-containing protein</fullName>
    </recommendedName>
</protein>
<sequence>MCVWRHHVCVRRHHVSGAKQYQRVPAALPAVTMLLTQLNHQCLLHLFSFLDKDTRHRLSQTCPRLQQVFLDPCLWTRLQFSSPTQLRQDNFILGPSLRLLGISWFSGRVQQVCNIEDWLKNEFQKDVCSKHQGLVRDFLKRVCHTCPNLLHLSLSGCGHISDQDILQVLRDCPRLRSLHLENCVRITDTALEAVERHGRSLEELRVDFCRNISHRGLQQLGQNRPKLRLQAERSAAMIPDIQPQDRGTRRTLQKLLIYS</sequence>
<evidence type="ECO:0000259" key="1">
    <source>
        <dbReference type="Pfam" id="PF12937"/>
    </source>
</evidence>
<keyword evidence="3" id="KW-1185">Reference proteome</keyword>
<dbReference type="EMBL" id="OZ035842">
    <property type="protein sequence ID" value="CAL1595862.1"/>
    <property type="molecule type" value="Genomic_DNA"/>
</dbReference>
<evidence type="ECO:0000313" key="3">
    <source>
        <dbReference type="Proteomes" id="UP001497482"/>
    </source>
</evidence>
<dbReference type="PANTHER" id="PTHR13382">
    <property type="entry name" value="MITOCHONDRIAL ATP SYNTHASE COUPLING FACTOR B"/>
    <property type="match status" value="1"/>
</dbReference>
<dbReference type="AlphaFoldDB" id="A0AAV2L0R9"/>
<dbReference type="InterPro" id="IPR050648">
    <property type="entry name" value="F-box_LRR-repeat"/>
</dbReference>
<dbReference type="InterPro" id="IPR032675">
    <property type="entry name" value="LRR_dom_sf"/>
</dbReference>
<dbReference type="SUPFAM" id="SSF52047">
    <property type="entry name" value="RNI-like"/>
    <property type="match status" value="1"/>
</dbReference>
<organism evidence="2 3">
    <name type="scientific">Knipowitschia caucasica</name>
    <name type="common">Caucasian dwarf goby</name>
    <name type="synonym">Pomatoschistus caucasicus</name>
    <dbReference type="NCBI Taxonomy" id="637954"/>
    <lineage>
        <taxon>Eukaryota</taxon>
        <taxon>Metazoa</taxon>
        <taxon>Chordata</taxon>
        <taxon>Craniata</taxon>
        <taxon>Vertebrata</taxon>
        <taxon>Euteleostomi</taxon>
        <taxon>Actinopterygii</taxon>
        <taxon>Neopterygii</taxon>
        <taxon>Teleostei</taxon>
        <taxon>Neoteleostei</taxon>
        <taxon>Acanthomorphata</taxon>
        <taxon>Gobiaria</taxon>
        <taxon>Gobiiformes</taxon>
        <taxon>Gobioidei</taxon>
        <taxon>Gobiidae</taxon>
        <taxon>Gobiinae</taxon>
        <taxon>Knipowitschia</taxon>
    </lineage>
</organism>
<dbReference type="InterPro" id="IPR001611">
    <property type="entry name" value="Leu-rich_rpt"/>
</dbReference>
<dbReference type="Gene3D" id="1.20.1280.50">
    <property type="match status" value="1"/>
</dbReference>